<dbReference type="EC" id="1.14.99.29" evidence="10"/>
<feature type="binding site" evidence="10">
    <location>
        <position position="242"/>
    </location>
    <ligand>
        <name>Fe cation</name>
        <dbReference type="ChEBI" id="CHEBI:24875"/>
        <label>2</label>
    </ligand>
</feature>
<feature type="binding site" evidence="10">
    <location>
        <position position="275"/>
    </location>
    <ligand>
        <name>Fe cation</name>
        <dbReference type="ChEBI" id="CHEBI:24875"/>
        <label>2</label>
    </ligand>
</feature>
<name>A0ABD2Q892_9PLAT</name>
<keyword evidence="13" id="KW-1185">Reference proteome</keyword>
<feature type="binding site" evidence="10">
    <location>
        <position position="104"/>
    </location>
    <ligand>
        <name>Fe cation</name>
        <dbReference type="ChEBI" id="CHEBI:24875"/>
        <label>1</label>
    </ligand>
</feature>
<comment type="pathway">
    <text evidence="2 10">Protein modification; eIF5A hypusination.</text>
</comment>
<protein>
    <recommendedName>
        <fullName evidence="10">Deoxyhypusine hydroxylase</fullName>
        <shortName evidence="10">DOHH</shortName>
        <ecNumber evidence="10">1.14.99.29</ecNumber>
    </recommendedName>
    <alternativeName>
        <fullName evidence="10">Deoxyhypusine dioxygenase</fullName>
    </alternativeName>
    <alternativeName>
        <fullName evidence="10">Deoxyhypusine monooxygenase</fullName>
    </alternativeName>
</protein>
<evidence type="ECO:0000256" key="8">
    <source>
        <dbReference type="ARBA" id="ARBA00023256"/>
    </source>
</evidence>
<comment type="function">
    <text evidence="9">Catalyzes the hydroxylation of the N(6)-(4-aminobutyl)-L-lysine intermediate produced by deoxyhypusine synthase/DHPS on a critical lysine of the eukaryotic translation initiation factor 5A/eIF-5A. This is the second step of the post-translational modification of that lysine into an unusual amino acid residue named hypusine. Hypusination is unique to mature eIF-5A factor and is essential for its function.</text>
</comment>
<keyword evidence="7 10" id="KW-0503">Monooxygenase</keyword>
<evidence type="ECO:0000256" key="5">
    <source>
        <dbReference type="ARBA" id="ARBA00023002"/>
    </source>
</evidence>
<proteinExistence type="inferred from homology"/>
<dbReference type="InterPro" id="IPR011989">
    <property type="entry name" value="ARM-like"/>
</dbReference>
<dbReference type="AlphaFoldDB" id="A0ABD2Q892"/>
<dbReference type="InterPro" id="IPR021133">
    <property type="entry name" value="HEAT_type_2"/>
</dbReference>
<comment type="caution">
    <text evidence="12">The sequence shown here is derived from an EMBL/GenBank/DDBJ whole genome shotgun (WGS) entry which is preliminary data.</text>
</comment>
<keyword evidence="3 10" id="KW-0479">Metal-binding</keyword>
<evidence type="ECO:0000256" key="4">
    <source>
        <dbReference type="ARBA" id="ARBA00022737"/>
    </source>
</evidence>
<gene>
    <name evidence="12" type="ORF">Ciccas_005600</name>
</gene>
<evidence type="ECO:0000256" key="11">
    <source>
        <dbReference type="PROSITE-ProRule" id="PRU00103"/>
    </source>
</evidence>
<evidence type="ECO:0000256" key="2">
    <source>
        <dbReference type="ARBA" id="ARBA00005041"/>
    </source>
</evidence>
<keyword evidence="4" id="KW-0677">Repeat</keyword>
<feature type="binding site" evidence="10">
    <location>
        <position position="71"/>
    </location>
    <ligand>
        <name>Fe cation</name>
        <dbReference type="ChEBI" id="CHEBI:24875"/>
        <label>1</label>
    </ligand>
</feature>
<feature type="binding site" evidence="10">
    <location>
        <position position="72"/>
    </location>
    <ligand>
        <name>Fe cation</name>
        <dbReference type="ChEBI" id="CHEBI:24875"/>
        <label>1</label>
    </ligand>
</feature>
<dbReference type="EMBL" id="JBJKFK010000669">
    <property type="protein sequence ID" value="KAL3315769.1"/>
    <property type="molecule type" value="Genomic_DNA"/>
</dbReference>
<dbReference type="SUPFAM" id="SSF48371">
    <property type="entry name" value="ARM repeat"/>
    <property type="match status" value="1"/>
</dbReference>
<organism evidence="12 13">
    <name type="scientific">Cichlidogyrus casuarinus</name>
    <dbReference type="NCBI Taxonomy" id="1844966"/>
    <lineage>
        <taxon>Eukaryota</taxon>
        <taxon>Metazoa</taxon>
        <taxon>Spiralia</taxon>
        <taxon>Lophotrochozoa</taxon>
        <taxon>Platyhelminthes</taxon>
        <taxon>Monogenea</taxon>
        <taxon>Monopisthocotylea</taxon>
        <taxon>Dactylogyridea</taxon>
        <taxon>Ancyrocephalidae</taxon>
        <taxon>Cichlidogyrus</taxon>
    </lineage>
</organism>
<feature type="binding site" evidence="10">
    <location>
        <position position="274"/>
    </location>
    <ligand>
        <name>Fe cation</name>
        <dbReference type="ChEBI" id="CHEBI:24875"/>
        <label>2</label>
    </ligand>
</feature>
<keyword evidence="8 10" id="KW-0386">Hypusine biosynthesis</keyword>
<evidence type="ECO:0000256" key="6">
    <source>
        <dbReference type="ARBA" id="ARBA00023004"/>
    </source>
</evidence>
<comment type="function">
    <text evidence="10">Catalyzes the hydroxylation of the N(6)-(4-aminobutyl)-L-lysine intermediate to form hypusine, an essential post-translational modification only found in mature eIF-5A factor.</text>
</comment>
<dbReference type="GO" id="GO:0046872">
    <property type="term" value="F:metal ion binding"/>
    <property type="evidence" value="ECO:0007669"/>
    <property type="project" value="UniProtKB-KW"/>
</dbReference>
<dbReference type="Pfam" id="PF13646">
    <property type="entry name" value="HEAT_2"/>
    <property type="match status" value="1"/>
</dbReference>
<feature type="binding site" evidence="10">
    <location>
        <position position="241"/>
    </location>
    <ligand>
        <name>Fe cation</name>
        <dbReference type="ChEBI" id="CHEBI:24875"/>
        <label>2</label>
    </ligand>
</feature>
<dbReference type="PANTHER" id="PTHR12697:SF5">
    <property type="entry name" value="DEOXYHYPUSINE HYDROXYLASE"/>
    <property type="match status" value="1"/>
</dbReference>
<dbReference type="SMART" id="SM00567">
    <property type="entry name" value="EZ_HEAT"/>
    <property type="match status" value="5"/>
</dbReference>
<reference evidence="12 13" key="1">
    <citation type="submission" date="2024-11" db="EMBL/GenBank/DDBJ databases">
        <title>Adaptive evolution of stress response genes in parasites aligns with host niche diversity.</title>
        <authorList>
            <person name="Hahn C."/>
            <person name="Resl P."/>
        </authorList>
    </citation>
    <scope>NUCLEOTIDE SEQUENCE [LARGE SCALE GENOMIC DNA]</scope>
    <source>
        <strain evidence="12">EGGRZ-B1_66</strain>
        <tissue evidence="12">Body</tissue>
    </source>
</reference>
<accession>A0ABD2Q892</accession>
<dbReference type="Proteomes" id="UP001626550">
    <property type="component" value="Unassembled WGS sequence"/>
</dbReference>
<comment type="cofactor">
    <cofactor evidence="10">
        <name>Fe(2+)</name>
        <dbReference type="ChEBI" id="CHEBI:29033"/>
    </cofactor>
    <text evidence="10">Binds 2 Fe(2+) ions per subunit.</text>
</comment>
<keyword evidence="6 10" id="KW-0408">Iron</keyword>
<evidence type="ECO:0000313" key="13">
    <source>
        <dbReference type="Proteomes" id="UP001626550"/>
    </source>
</evidence>
<dbReference type="InterPro" id="IPR027517">
    <property type="entry name" value="Deoxyhypusine_hydroxylase"/>
</dbReference>
<keyword evidence="5 10" id="KW-0560">Oxidoreductase</keyword>
<dbReference type="GO" id="GO:0019135">
    <property type="term" value="F:deoxyhypusine monooxygenase activity"/>
    <property type="evidence" value="ECO:0007669"/>
    <property type="project" value="UniProtKB-UniRule"/>
</dbReference>
<evidence type="ECO:0000256" key="10">
    <source>
        <dbReference type="HAMAP-Rule" id="MF_03101"/>
    </source>
</evidence>
<evidence type="ECO:0000256" key="7">
    <source>
        <dbReference type="ARBA" id="ARBA00023033"/>
    </source>
</evidence>
<evidence type="ECO:0000256" key="9">
    <source>
        <dbReference type="ARBA" id="ARBA00045876"/>
    </source>
</evidence>
<comment type="similarity">
    <text evidence="10">Belongs to the deoxyhypusine hydroxylase family.</text>
</comment>
<dbReference type="InterPro" id="IPR004155">
    <property type="entry name" value="PBS_lyase_HEAT"/>
</dbReference>
<evidence type="ECO:0000256" key="1">
    <source>
        <dbReference type="ARBA" id="ARBA00000068"/>
    </source>
</evidence>
<sequence length="344" mass="38356">MSVCEIKPVSQQELAKWSDIVLDPSKSLVQRAKALWGLRHAREPEALEYLGKFLINIHENLHPAANELLQHEAAYCLGQRGDAGAVPILINVITDDKHAVIVRHEAAEALAALAGRKGVDLNELKTILSKYQSCNHIELAETCQIGLERLAYVQSISNTESKIDLFNNIVDPAHPLDDKKSPKELKEMIMKSDLSLYIRYRALFTLRNEIADLKRKRSSYSEEARLLSSCLTAPGSALLRHEIAFVLGELSLPDTTEHLCLCVENLSEHPMVRHEAAEALGDIMGNSRVENLDELASRAENCLKNHLVDEKQVVRESCVLALDVADYISSEDFNYCSVPQQLSA</sequence>
<dbReference type="PANTHER" id="PTHR12697">
    <property type="entry name" value="PBS LYASE HEAT-LIKE PROTEIN"/>
    <property type="match status" value="1"/>
</dbReference>
<evidence type="ECO:0000256" key="3">
    <source>
        <dbReference type="ARBA" id="ARBA00022723"/>
    </source>
</evidence>
<feature type="repeat" description="HEAT" evidence="11">
    <location>
        <begin position="85"/>
        <end position="123"/>
    </location>
</feature>
<dbReference type="PROSITE" id="PS50077">
    <property type="entry name" value="HEAT_REPEAT"/>
    <property type="match status" value="1"/>
</dbReference>
<comment type="catalytic activity">
    <reaction evidence="1 10">
        <text>[eIF5A protein]-deoxyhypusine + AH2 + O2 = [eIF5A protein]-hypusine + A + H2O</text>
        <dbReference type="Rhea" id="RHEA:14101"/>
        <dbReference type="Rhea" id="RHEA-COMP:10144"/>
        <dbReference type="Rhea" id="RHEA-COMP:12592"/>
        <dbReference type="ChEBI" id="CHEBI:13193"/>
        <dbReference type="ChEBI" id="CHEBI:15377"/>
        <dbReference type="ChEBI" id="CHEBI:15379"/>
        <dbReference type="ChEBI" id="CHEBI:17499"/>
        <dbReference type="ChEBI" id="CHEBI:82657"/>
        <dbReference type="ChEBI" id="CHEBI:91175"/>
        <dbReference type="EC" id="1.14.99.29"/>
    </reaction>
</comment>
<dbReference type="InterPro" id="IPR016024">
    <property type="entry name" value="ARM-type_fold"/>
</dbReference>
<evidence type="ECO:0000313" key="12">
    <source>
        <dbReference type="EMBL" id="KAL3315769.1"/>
    </source>
</evidence>
<dbReference type="HAMAP" id="MF_03101">
    <property type="entry name" value="Deoxyhypusine_hydroxylase"/>
    <property type="match status" value="1"/>
</dbReference>
<feature type="binding site" evidence="10">
    <location>
        <position position="105"/>
    </location>
    <ligand>
        <name>Fe cation</name>
        <dbReference type="ChEBI" id="CHEBI:24875"/>
        <label>1</label>
    </ligand>
</feature>
<dbReference type="Gene3D" id="1.25.10.10">
    <property type="entry name" value="Leucine-rich Repeat Variant"/>
    <property type="match status" value="2"/>
</dbReference>